<dbReference type="AlphaFoldDB" id="A0A6L6GGQ6"/>
<proteinExistence type="predicted"/>
<reference evidence="2 5" key="3">
    <citation type="journal article" date="2024" name="Syst. Appl. Microbiol.">
        <title>Evidence for the occurrence of Acinetobacter faecalis in cattle feces and its emended description.</title>
        <authorList>
            <person name="Kyselkova M."/>
            <person name="Xanthopoulou K."/>
            <person name="Shestivska V."/>
            <person name="Spanelova P."/>
            <person name="Maixnerova M."/>
            <person name="Higgins P.G."/>
            <person name="Nemec A."/>
        </authorList>
    </citation>
    <scope>NUCLEOTIDE SEQUENCE [LARGE SCALE GENOMIC DNA]</scope>
    <source>
        <strain evidence="2 5">ANC 7225</strain>
    </source>
</reference>
<dbReference type="Proteomes" id="UP000473854">
    <property type="component" value="Unassembled WGS sequence"/>
</dbReference>
<reference evidence="3 4" key="1">
    <citation type="submission" date="2019-11" db="EMBL/GenBank/DDBJ databases">
        <authorList>
            <person name="An D."/>
        </authorList>
    </citation>
    <scope>NUCLEOTIDE SEQUENCE [LARGE SCALE GENOMIC DNA]</scope>
    <source>
        <strain evidence="3 4">YIM 103518</strain>
    </source>
</reference>
<gene>
    <name evidence="3" type="ORF">GIX10_11080</name>
    <name evidence="2" type="ORF">SKM48_07560</name>
</gene>
<sequence length="161" mass="18099">MKKIALLALINLYGSMIYAENLKSTEVQPNSKANSSVTENTIRIQTRPEIVGLWGMHIANKNKCVEYYNFKSNSELLVKSGSEWSTGIYDYQPTPDINSVLSALTFQIQFDNNAVDCSGIQEDQTGEISQYYVKWKNPNTLSLCNGENSDQCFATLKRVLP</sequence>
<feature type="signal peptide" evidence="1">
    <location>
        <begin position="1"/>
        <end position="19"/>
    </location>
</feature>
<organism evidence="3 4">
    <name type="scientific">Acinetobacter faecalis</name>
    <dbReference type="NCBI Taxonomy" id="2665161"/>
    <lineage>
        <taxon>Bacteria</taxon>
        <taxon>Pseudomonadati</taxon>
        <taxon>Pseudomonadota</taxon>
        <taxon>Gammaproteobacteria</taxon>
        <taxon>Moraxellales</taxon>
        <taxon>Moraxellaceae</taxon>
        <taxon>Acinetobacter</taxon>
    </lineage>
</organism>
<protein>
    <submittedName>
        <fullName evidence="3">Uncharacterized protein</fullName>
    </submittedName>
</protein>
<evidence type="ECO:0000313" key="2">
    <source>
        <dbReference type="EMBL" id="MDY6550609.1"/>
    </source>
</evidence>
<dbReference type="GeneID" id="86887939"/>
<evidence type="ECO:0000313" key="5">
    <source>
        <dbReference type="Proteomes" id="UP001284094"/>
    </source>
</evidence>
<evidence type="ECO:0000313" key="3">
    <source>
        <dbReference type="EMBL" id="MTD11963.1"/>
    </source>
</evidence>
<evidence type="ECO:0000256" key="1">
    <source>
        <dbReference type="SAM" id="SignalP"/>
    </source>
</evidence>
<keyword evidence="5" id="KW-1185">Reference proteome</keyword>
<accession>A0A6L6GGQ6</accession>
<comment type="caution">
    <text evidence="3">The sequence shown here is derived from an EMBL/GenBank/DDBJ whole genome shotgun (WGS) entry which is preliminary data.</text>
</comment>
<dbReference type="Proteomes" id="UP001284094">
    <property type="component" value="Unassembled WGS sequence"/>
</dbReference>
<dbReference type="EMBL" id="JAXHPO010000029">
    <property type="protein sequence ID" value="MDY6550609.1"/>
    <property type="molecule type" value="Genomic_DNA"/>
</dbReference>
<reference evidence="2" key="2">
    <citation type="submission" date="2023-11" db="EMBL/GenBank/DDBJ databases">
        <authorList>
            <person name="Kyselkova M."/>
            <person name="Xanthopoulou K."/>
            <person name="Shestivska V."/>
            <person name="Spanelova P."/>
            <person name="Maixnerova M."/>
            <person name="Higgins P.G."/>
            <person name="Nemec A."/>
        </authorList>
    </citation>
    <scope>NUCLEOTIDE SEQUENCE</scope>
    <source>
        <strain evidence="2">ANC 7225</strain>
    </source>
</reference>
<evidence type="ECO:0000313" key="4">
    <source>
        <dbReference type="Proteomes" id="UP000473854"/>
    </source>
</evidence>
<dbReference type="RefSeq" id="WP_154773514.1">
    <property type="nucleotide sequence ID" value="NZ_JAXHPD010000003.1"/>
</dbReference>
<dbReference type="EMBL" id="WLYL01000040">
    <property type="protein sequence ID" value="MTD11963.1"/>
    <property type="molecule type" value="Genomic_DNA"/>
</dbReference>
<keyword evidence="1" id="KW-0732">Signal</keyword>
<name>A0A6L6GGQ6_9GAMM</name>
<feature type="chain" id="PRO_5026778166" evidence="1">
    <location>
        <begin position="20"/>
        <end position="161"/>
    </location>
</feature>